<proteinExistence type="predicted"/>
<dbReference type="AlphaFoldDB" id="A0A914Q472"/>
<dbReference type="WBParaSite" id="PDA_v2.g26119.t1">
    <property type="protein sequence ID" value="PDA_v2.g26119.t1"/>
    <property type="gene ID" value="PDA_v2.g26119"/>
</dbReference>
<accession>A0A914Q472</accession>
<keyword evidence="1" id="KW-1185">Reference proteome</keyword>
<name>A0A914Q472_9BILA</name>
<organism evidence="1 2">
    <name type="scientific">Panagrolaimus davidi</name>
    <dbReference type="NCBI Taxonomy" id="227884"/>
    <lineage>
        <taxon>Eukaryota</taxon>
        <taxon>Metazoa</taxon>
        <taxon>Ecdysozoa</taxon>
        <taxon>Nematoda</taxon>
        <taxon>Chromadorea</taxon>
        <taxon>Rhabditida</taxon>
        <taxon>Tylenchina</taxon>
        <taxon>Panagrolaimomorpha</taxon>
        <taxon>Panagrolaimoidea</taxon>
        <taxon>Panagrolaimidae</taxon>
        <taxon>Panagrolaimus</taxon>
    </lineage>
</organism>
<evidence type="ECO:0000313" key="2">
    <source>
        <dbReference type="WBParaSite" id="PDA_v2.g26119.t1"/>
    </source>
</evidence>
<protein>
    <submittedName>
        <fullName evidence="2">F-box domain-containing protein</fullName>
    </submittedName>
</protein>
<evidence type="ECO:0000313" key="1">
    <source>
        <dbReference type="Proteomes" id="UP000887578"/>
    </source>
</evidence>
<reference evidence="2" key="1">
    <citation type="submission" date="2022-11" db="UniProtKB">
        <authorList>
            <consortium name="WormBaseParasite"/>
        </authorList>
    </citation>
    <scope>IDENTIFICATION</scope>
</reference>
<sequence length="490" mass="57054">MSNSRLFVRVPLTGKRLTYAGEQEFEKINNNLWITDVLAINGRANFFSSVFPKIAVCEARKLSFCDRKLSFDEFKFLTCSGNVKYLNIEETFINHENGDAVYIDSILKCVPNVEIFKCFNSEMPAFPLNSVYPFQNINTSKMVKIDIHMFSYSHFEKFFIFMKENPHIQYRIQFDGVNLSASETQKLRVIVQEIIDTGMTEFCPPYIKFDGQTSEQLHQMVMSNQQFIHVPLSDLPSDVLKWMKINAKPKMLLKLMKCCKYFQHFPEFPYFVVKEVQYGFKRDNWLFQTLDGKMHFYEGTQGIENIEKKLWITEILVLSVFSNLASCVIPKISVCDIKSLSLQFQNLAFNEFKFLTASGNVIDLFLRESTIKYENDEQVFIDSIFKCVPNVETFNYFNNRIPIFSLTSTNAFQGINTSKQNPKIEYEIYIVGDGTLSNNEAKIVEKYVQKTIDSGITEYPPPYIRFDGQTPDQRDALRLLLRNFNEKTIK</sequence>
<dbReference type="Proteomes" id="UP000887578">
    <property type="component" value="Unplaced"/>
</dbReference>